<dbReference type="Proteomes" id="UP000198305">
    <property type="component" value="Unassembled WGS sequence"/>
</dbReference>
<dbReference type="AlphaFoldDB" id="A0A239A0S5"/>
<sequence>MKALFRGSVTKGMRLVGVFEDEHQAPIETYLNRLDVADVGNQDKVFYQFVDLTPSSQAEQYGDIPPQSRVILASGGLTRGIVATGPFPTRSIALGYAVNLSFGRTANYYVVDLEPEYAALRTRLNTLVKETALAA</sequence>
<dbReference type="EMBL" id="FZOA01000006">
    <property type="protein sequence ID" value="SNR88901.1"/>
    <property type="molecule type" value="Genomic_DNA"/>
</dbReference>
<proteinExistence type="predicted"/>
<accession>A0A239A0S5</accession>
<evidence type="ECO:0000313" key="1">
    <source>
        <dbReference type="EMBL" id="SNR88901.1"/>
    </source>
</evidence>
<dbReference type="OrthoDB" id="8536433at2"/>
<reference evidence="2" key="1">
    <citation type="submission" date="2017-06" db="EMBL/GenBank/DDBJ databases">
        <authorList>
            <person name="Varghese N."/>
            <person name="Submissions S."/>
        </authorList>
    </citation>
    <scope>NUCLEOTIDE SEQUENCE [LARGE SCALE GENOMIC DNA]</scope>
    <source>
        <strain evidence="2">Ca-68</strain>
    </source>
</reference>
<name>A0A239A0S5_9PROT</name>
<organism evidence="1 2">
    <name type="scientific">Methylobacillus rhizosphaerae</name>
    <dbReference type="NCBI Taxonomy" id="551994"/>
    <lineage>
        <taxon>Bacteria</taxon>
        <taxon>Pseudomonadati</taxon>
        <taxon>Pseudomonadota</taxon>
        <taxon>Betaproteobacteria</taxon>
        <taxon>Nitrosomonadales</taxon>
        <taxon>Methylophilaceae</taxon>
        <taxon>Methylobacillus</taxon>
    </lineage>
</organism>
<protein>
    <submittedName>
        <fullName evidence="1">Uncharacterized protein</fullName>
    </submittedName>
</protein>
<keyword evidence="2" id="KW-1185">Reference proteome</keyword>
<dbReference type="RefSeq" id="WP_089375699.1">
    <property type="nucleotide sequence ID" value="NZ_FZOA01000006.1"/>
</dbReference>
<gene>
    <name evidence="1" type="ORF">SAMN05192560_1600</name>
</gene>
<evidence type="ECO:0000313" key="2">
    <source>
        <dbReference type="Proteomes" id="UP000198305"/>
    </source>
</evidence>